<keyword evidence="4" id="KW-1133">Transmembrane helix</keyword>
<keyword evidence="4" id="KW-0812">Transmembrane</keyword>
<dbReference type="Pfam" id="PF00535">
    <property type="entry name" value="Glycos_transf_2"/>
    <property type="match status" value="1"/>
</dbReference>
<dbReference type="InterPro" id="IPR001173">
    <property type="entry name" value="Glyco_trans_2-like"/>
</dbReference>
<dbReference type="InterPro" id="IPR053553">
    <property type="entry name" value="GDP_glucuronosyltransferase"/>
</dbReference>
<evidence type="ECO:0000256" key="3">
    <source>
        <dbReference type="ARBA" id="ARBA00022679"/>
    </source>
</evidence>
<dbReference type="PANTHER" id="PTHR43179:SF12">
    <property type="entry name" value="GALACTOFURANOSYLTRANSFERASE GLFT2"/>
    <property type="match status" value="1"/>
</dbReference>
<evidence type="ECO:0000313" key="6">
    <source>
        <dbReference type="EMBL" id="CAJ52801.1"/>
    </source>
</evidence>
<dbReference type="EC" id="2.4.1.-" evidence="6"/>
<keyword evidence="2 6" id="KW-0328">Glycosyltransferase</keyword>
<sequence length="332" mass="37347">MKVSVVICTYTLNMYEHFCEAADSVLAQTYDDVEIVVIVDGTPDVYERVIDDYGDREDTVIKCNDENLGLLQSRNQGAEIASGDVVAFIDDDAIADEVWVERLVRAYEERDTVAVGGKMVPEWVAGKPSFLPEEFYWLVGVTHRGFADGSGEVRNTFGSNISFRTSVFEELGGFDANIGGRKGDKNLQGGETELCARMQQEYGHAVWYDPEAEVAHKVFDYRTKLCWLIDRAFWQGYSKRAMESFVDNEGNEEKEFLRELMTSVVPIRIRSMISNPSTNGMSQFFGLFLFTFIVGIGYTYALWDWDDDTLIQRSGDLSGSPGSSSNTHSEKT</sequence>
<dbReference type="HOGENOM" id="CLU_025996_19_2_2"/>
<reference evidence="6 7" key="1">
    <citation type="journal article" date="2006" name="BMC Genomics">
        <title>The genome of the square archaeon Haloquadratum walsbyi: life at the limits of water activity.</title>
        <authorList>
            <person name="Bolhuis H.H."/>
            <person name="Palm P.P."/>
            <person name="Wende A.W."/>
            <person name="Falb M.M."/>
            <person name="Rampp M.M."/>
            <person name="Rodriguez-Valera F.F."/>
            <person name="Pfeiffer F.F."/>
            <person name="Oesterhelt D.D."/>
        </authorList>
    </citation>
    <scope>NUCLEOTIDE SEQUENCE [LARGE SCALE GENOMIC DNA]</scope>
    <source>
        <strain evidence="7">DSM 16790 / HBSQ001</strain>
    </source>
</reference>
<proteinExistence type="inferred from homology"/>
<evidence type="ECO:0000256" key="1">
    <source>
        <dbReference type="ARBA" id="ARBA00006739"/>
    </source>
</evidence>
<dbReference type="InterPro" id="IPR029044">
    <property type="entry name" value="Nucleotide-diphossugar_trans"/>
</dbReference>
<dbReference type="GeneID" id="4193077"/>
<dbReference type="Gene3D" id="3.90.550.10">
    <property type="entry name" value="Spore Coat Polysaccharide Biosynthesis Protein SpsA, Chain A"/>
    <property type="match status" value="1"/>
</dbReference>
<name>Q18GU4_HALWD</name>
<dbReference type="AlphaFoldDB" id="Q18GU4"/>
<dbReference type="CAZy" id="GT2">
    <property type="family name" value="Glycosyltransferase Family 2"/>
</dbReference>
<dbReference type="GO" id="GO:0016757">
    <property type="term" value="F:glycosyltransferase activity"/>
    <property type="evidence" value="ECO:0007669"/>
    <property type="project" value="UniProtKB-KW"/>
</dbReference>
<comment type="similarity">
    <text evidence="1">Belongs to the glycosyltransferase 2 family.</text>
</comment>
<dbReference type="NCBIfam" id="NF041394">
    <property type="entry name" value="GtaseAglG_Halo"/>
    <property type="match status" value="1"/>
</dbReference>
<dbReference type="STRING" id="362976.HQ_2692A"/>
<dbReference type="KEGG" id="hwa:HQ_2692A"/>
<dbReference type="CDD" id="cd00761">
    <property type="entry name" value="Glyco_tranf_GTA_type"/>
    <property type="match status" value="1"/>
</dbReference>
<dbReference type="PANTHER" id="PTHR43179">
    <property type="entry name" value="RHAMNOSYLTRANSFERASE WBBL"/>
    <property type="match status" value="1"/>
</dbReference>
<keyword evidence="4" id="KW-0472">Membrane</keyword>
<gene>
    <name evidence="6" type="primary">aglG</name>
    <name evidence="6" type="synonym">gtl2</name>
    <name evidence="6" type="ordered locus">HQ_2692A</name>
</gene>
<evidence type="ECO:0000256" key="4">
    <source>
        <dbReference type="SAM" id="Phobius"/>
    </source>
</evidence>
<dbReference type="RefSeq" id="WP_011571917.1">
    <property type="nucleotide sequence ID" value="NC_008212.1"/>
</dbReference>
<evidence type="ECO:0000256" key="2">
    <source>
        <dbReference type="ARBA" id="ARBA00022676"/>
    </source>
</evidence>
<dbReference type="SUPFAM" id="SSF53448">
    <property type="entry name" value="Nucleotide-diphospho-sugar transferases"/>
    <property type="match status" value="1"/>
</dbReference>
<accession>Q18GU4</accession>
<evidence type="ECO:0000313" key="7">
    <source>
        <dbReference type="Proteomes" id="UP000001975"/>
    </source>
</evidence>
<feature type="transmembrane region" description="Helical" evidence="4">
    <location>
        <begin position="284"/>
        <end position="303"/>
    </location>
</feature>
<keyword evidence="7" id="KW-1185">Reference proteome</keyword>
<organism evidence="6 7">
    <name type="scientific">Haloquadratum walsbyi (strain DSM 16790 / HBSQ001)</name>
    <dbReference type="NCBI Taxonomy" id="362976"/>
    <lineage>
        <taxon>Archaea</taxon>
        <taxon>Methanobacteriati</taxon>
        <taxon>Methanobacteriota</taxon>
        <taxon>Stenosarchaea group</taxon>
        <taxon>Halobacteria</taxon>
        <taxon>Halobacteriales</taxon>
        <taxon>Haloferacaceae</taxon>
        <taxon>Haloquadratum</taxon>
    </lineage>
</organism>
<feature type="domain" description="Glycosyltransferase 2-like" evidence="5">
    <location>
        <begin position="4"/>
        <end position="171"/>
    </location>
</feature>
<keyword evidence="3 6" id="KW-0808">Transferase</keyword>
<dbReference type="eggNOG" id="arCOG01387">
    <property type="taxonomic scope" value="Archaea"/>
</dbReference>
<protein>
    <submittedName>
        <fullName evidence="6">Glycosyltransferase AglG</fullName>
        <ecNumber evidence="6">2.4.1.-</ecNumber>
    </submittedName>
</protein>
<dbReference type="EMBL" id="AM180088">
    <property type="protein sequence ID" value="CAJ52801.1"/>
    <property type="molecule type" value="Genomic_DNA"/>
</dbReference>
<dbReference type="Proteomes" id="UP000001975">
    <property type="component" value="Chromosome"/>
</dbReference>
<evidence type="ECO:0000259" key="5">
    <source>
        <dbReference type="Pfam" id="PF00535"/>
    </source>
</evidence>